<organism evidence="4 5">
    <name type="scientific">Brumimicrobium aurantiacum</name>
    <dbReference type="NCBI Taxonomy" id="1737063"/>
    <lineage>
        <taxon>Bacteria</taxon>
        <taxon>Pseudomonadati</taxon>
        <taxon>Bacteroidota</taxon>
        <taxon>Flavobacteriia</taxon>
        <taxon>Flavobacteriales</taxon>
        <taxon>Crocinitomicaceae</taxon>
        <taxon>Brumimicrobium</taxon>
    </lineage>
</organism>
<dbReference type="AlphaFoldDB" id="A0A3E1EXF9"/>
<name>A0A3E1EXF9_9FLAO</name>
<protein>
    <submittedName>
        <fullName evidence="4">T9SS C-terminal target domain-containing protein</fullName>
    </submittedName>
</protein>
<gene>
    <name evidence="4" type="ORF">DXU93_09645</name>
</gene>
<evidence type="ECO:0000313" key="4">
    <source>
        <dbReference type="EMBL" id="RFC54239.1"/>
    </source>
</evidence>
<sequence length="857" mass="93466">MRKILLFIGAITSFYGSAQIDVNQTNHVYTQDFNGLASTGTTNNYSTLPSGWVALETGSNADDIYRASDGYYSGGDLYSLGTIGSTERALGSVGSGSNPQVYFACQFVNQTTTTINSVEINFNGELWRVGNPTRSTGPDTLRFSYGINPTSIDNNAAFTYESSMFFVSPAAPTATANTEADGNLAANQTSLSGVLNINLAPQDTLWLRWRDDNSSSYDDALGVDDLTVEFSAQPTVNTQLFNQFELMNTYYDEDFDGLQHEYSGNSDFSTLPNGWYAYEEGGNANQEYTVSYGEFGGGNLYSFGDSASTERALGSIGSGSVYKSHIGTAYINTTSNVIENVEVSFTGEMWRQGRPARTTGPDTLHFSYAVNADGIDQGNYQDLSLLNFFSPVIDGILQSPMDGNAIDNKTELLAVIGNLSLQPMDTLWVRWTDFNSSSYDDGLAIDDFSIAAITTANILNVEFLNSSTTFNEDDGIVDVPLVIHNKNNFLSQVEVRIMDEGNVNLSNDIDIVESTISFPLTGTDSIANFQFNILNSEPFEGQEYFVLEITNPANAFLGTNIYDTIYIDNYDYPLLPIADLKNIDNDGVATGMGMNVQINGVVHGINYNTIGGVDFYVLENGKGINVYSMDPNQNYIPNEGDEVNVWGRISQFRGLIRLDQLDSIAMVSSNNTLETPNDLTVISESNEGEYAKIESLQLVPAISVWPTNQVVYAENINTGDTVALFVGGNSDLAQTSAPEGVFSAVGIGSQYASSTDAPFEDGYRLMLVNKKDVSVLNLKDEMSLQLNVYPNPANDQISIDGITTQVTLSIYALDGREVLTKTHFPNEKLNISNLEAASYILKVVLDDTVFTTTLIKQ</sequence>
<dbReference type="Proteomes" id="UP000257127">
    <property type="component" value="Unassembled WGS sequence"/>
</dbReference>
<feature type="chain" id="PRO_5017811502" evidence="2">
    <location>
        <begin position="19"/>
        <end position="857"/>
    </location>
</feature>
<evidence type="ECO:0000256" key="1">
    <source>
        <dbReference type="ARBA" id="ARBA00022729"/>
    </source>
</evidence>
<dbReference type="NCBIfam" id="TIGR04183">
    <property type="entry name" value="Por_Secre_tail"/>
    <property type="match status" value="1"/>
</dbReference>
<keyword evidence="1 2" id="KW-0732">Signal</keyword>
<dbReference type="SUPFAM" id="SSF141072">
    <property type="entry name" value="CalX-like"/>
    <property type="match status" value="1"/>
</dbReference>
<dbReference type="OrthoDB" id="1465721at2"/>
<dbReference type="InterPro" id="IPR026444">
    <property type="entry name" value="Secre_tail"/>
</dbReference>
<dbReference type="Gene3D" id="2.60.40.2030">
    <property type="match status" value="1"/>
</dbReference>
<evidence type="ECO:0000256" key="2">
    <source>
        <dbReference type="SAM" id="SignalP"/>
    </source>
</evidence>
<dbReference type="EMBL" id="QURB01000005">
    <property type="protein sequence ID" value="RFC54239.1"/>
    <property type="molecule type" value="Genomic_DNA"/>
</dbReference>
<reference evidence="4 5" key="1">
    <citation type="submission" date="2018-08" db="EMBL/GenBank/DDBJ databases">
        <title>The draft genome squence of Brumimicrobium sp. N62.</title>
        <authorList>
            <person name="Du Z.-J."/>
            <person name="Luo H.-R."/>
        </authorList>
    </citation>
    <scope>NUCLEOTIDE SEQUENCE [LARGE SCALE GENOMIC DNA]</scope>
    <source>
        <strain evidence="4 5">N62</strain>
    </source>
</reference>
<dbReference type="RefSeq" id="WP_116881079.1">
    <property type="nucleotide sequence ID" value="NZ_QURB01000005.1"/>
</dbReference>
<evidence type="ECO:0000313" key="5">
    <source>
        <dbReference type="Proteomes" id="UP000257127"/>
    </source>
</evidence>
<comment type="caution">
    <text evidence="4">The sequence shown here is derived from an EMBL/GenBank/DDBJ whole genome shotgun (WGS) entry which is preliminary data.</text>
</comment>
<proteinExistence type="predicted"/>
<dbReference type="InterPro" id="IPR038081">
    <property type="entry name" value="CalX-like_sf"/>
</dbReference>
<dbReference type="Pfam" id="PF18962">
    <property type="entry name" value="Por_Secre_tail"/>
    <property type="match status" value="1"/>
</dbReference>
<keyword evidence="5" id="KW-1185">Reference proteome</keyword>
<feature type="signal peptide" evidence="2">
    <location>
        <begin position="1"/>
        <end position="18"/>
    </location>
</feature>
<feature type="domain" description="Secretion system C-terminal sorting" evidence="3">
    <location>
        <begin position="788"/>
        <end position="851"/>
    </location>
</feature>
<accession>A0A3E1EXF9</accession>
<evidence type="ECO:0000259" key="3">
    <source>
        <dbReference type="Pfam" id="PF18962"/>
    </source>
</evidence>